<dbReference type="Gene3D" id="1.10.10.10">
    <property type="entry name" value="Winged helix-like DNA-binding domain superfamily/Winged helix DNA-binding domain"/>
    <property type="match status" value="1"/>
</dbReference>
<dbReference type="GO" id="GO:0003677">
    <property type="term" value="F:DNA binding"/>
    <property type="evidence" value="ECO:0007669"/>
    <property type="project" value="InterPro"/>
</dbReference>
<evidence type="ECO:0000256" key="3">
    <source>
        <dbReference type="ARBA" id="ARBA00023082"/>
    </source>
</evidence>
<evidence type="ECO:0000259" key="6">
    <source>
        <dbReference type="Pfam" id="PF08281"/>
    </source>
</evidence>
<evidence type="ECO:0000259" key="5">
    <source>
        <dbReference type="Pfam" id="PF04542"/>
    </source>
</evidence>
<dbReference type="PANTHER" id="PTHR43133">
    <property type="entry name" value="RNA POLYMERASE ECF-TYPE SIGMA FACTO"/>
    <property type="match status" value="1"/>
</dbReference>
<dbReference type="InterPro" id="IPR036388">
    <property type="entry name" value="WH-like_DNA-bd_sf"/>
</dbReference>
<dbReference type="EMBL" id="CACVAT010000046">
    <property type="protein sequence ID" value="CAA6802670.1"/>
    <property type="molecule type" value="Genomic_DNA"/>
</dbReference>
<keyword evidence="2" id="KW-0805">Transcription regulation</keyword>
<proteinExistence type="inferred from homology"/>
<dbReference type="SUPFAM" id="SSF88946">
    <property type="entry name" value="Sigma2 domain of RNA polymerase sigma factors"/>
    <property type="match status" value="1"/>
</dbReference>
<dbReference type="NCBIfam" id="TIGR02937">
    <property type="entry name" value="sigma70-ECF"/>
    <property type="match status" value="1"/>
</dbReference>
<dbReference type="PANTHER" id="PTHR43133:SF64">
    <property type="entry name" value="ECF SIGMA FACTOR"/>
    <property type="match status" value="1"/>
</dbReference>
<dbReference type="GO" id="GO:0016987">
    <property type="term" value="F:sigma factor activity"/>
    <property type="evidence" value="ECO:0007669"/>
    <property type="project" value="UniProtKB-KW"/>
</dbReference>
<dbReference type="InterPro" id="IPR013325">
    <property type="entry name" value="RNA_pol_sigma_r2"/>
</dbReference>
<dbReference type="InterPro" id="IPR013249">
    <property type="entry name" value="RNA_pol_sigma70_r4_t2"/>
</dbReference>
<dbReference type="Pfam" id="PF04542">
    <property type="entry name" value="Sigma70_r2"/>
    <property type="match status" value="1"/>
</dbReference>
<keyword evidence="4" id="KW-0804">Transcription</keyword>
<dbReference type="AlphaFoldDB" id="A0A6S6RZQ5"/>
<dbReference type="GO" id="GO:0006352">
    <property type="term" value="P:DNA-templated transcription initiation"/>
    <property type="evidence" value="ECO:0007669"/>
    <property type="project" value="InterPro"/>
</dbReference>
<name>A0A6S6RZQ5_9GAMM</name>
<accession>A0A6S6RZQ5</accession>
<dbReference type="CDD" id="cd06171">
    <property type="entry name" value="Sigma70_r4"/>
    <property type="match status" value="1"/>
</dbReference>
<reference evidence="7" key="1">
    <citation type="submission" date="2020-01" db="EMBL/GenBank/DDBJ databases">
        <authorList>
            <person name="Meier V. D."/>
            <person name="Meier V D."/>
        </authorList>
    </citation>
    <scope>NUCLEOTIDE SEQUENCE</scope>
    <source>
        <strain evidence="7">HLG_WM_MAG_09</strain>
    </source>
</reference>
<evidence type="ECO:0000256" key="4">
    <source>
        <dbReference type="ARBA" id="ARBA00023163"/>
    </source>
</evidence>
<dbReference type="InterPro" id="IPR014284">
    <property type="entry name" value="RNA_pol_sigma-70_dom"/>
</dbReference>
<sequence>MDAFLADVEQRAYRIARVALSDHDEALDVVQDTMIRLVQKYQHRPANEWRTLFFSILHNRITDSHRKNTRRSRLFGWFGRATDNDDDSDPLERVSHHVGLQPEQQLAHSEALTEVDTVLAMLSIRQQQAFWMRMVEGLDTKTTAQVMGCSIGSVKTHLSRALAVLKEQLEDHYESI</sequence>
<dbReference type="InterPro" id="IPR039425">
    <property type="entry name" value="RNA_pol_sigma-70-like"/>
</dbReference>
<dbReference type="InterPro" id="IPR007627">
    <property type="entry name" value="RNA_pol_sigma70_r2"/>
</dbReference>
<gene>
    <name evidence="7" type="ORF">HELGO_WM29222</name>
</gene>
<dbReference type="Pfam" id="PF08281">
    <property type="entry name" value="Sigma70_r4_2"/>
    <property type="match status" value="1"/>
</dbReference>
<dbReference type="NCBIfam" id="NF006550">
    <property type="entry name" value="PRK09047.1"/>
    <property type="match status" value="1"/>
</dbReference>
<dbReference type="Gene3D" id="1.10.1740.10">
    <property type="match status" value="1"/>
</dbReference>
<evidence type="ECO:0000256" key="2">
    <source>
        <dbReference type="ARBA" id="ARBA00023015"/>
    </source>
</evidence>
<comment type="similarity">
    <text evidence="1">Belongs to the sigma-70 factor family. ECF subfamily.</text>
</comment>
<evidence type="ECO:0000256" key="1">
    <source>
        <dbReference type="ARBA" id="ARBA00010641"/>
    </source>
</evidence>
<keyword evidence="3" id="KW-0731">Sigma factor</keyword>
<dbReference type="InterPro" id="IPR013324">
    <property type="entry name" value="RNA_pol_sigma_r3/r4-like"/>
</dbReference>
<feature type="domain" description="RNA polymerase sigma factor 70 region 4 type 2" evidence="6">
    <location>
        <begin position="114"/>
        <end position="163"/>
    </location>
</feature>
<protein>
    <submittedName>
        <fullName evidence="7">RNA polymerase sigma factor</fullName>
    </submittedName>
</protein>
<dbReference type="SUPFAM" id="SSF88659">
    <property type="entry name" value="Sigma3 and sigma4 domains of RNA polymerase sigma factors"/>
    <property type="match status" value="1"/>
</dbReference>
<evidence type="ECO:0000313" key="7">
    <source>
        <dbReference type="EMBL" id="CAA6802670.1"/>
    </source>
</evidence>
<organism evidence="7">
    <name type="scientific">uncultured Thiotrichaceae bacterium</name>
    <dbReference type="NCBI Taxonomy" id="298394"/>
    <lineage>
        <taxon>Bacteria</taxon>
        <taxon>Pseudomonadati</taxon>
        <taxon>Pseudomonadota</taxon>
        <taxon>Gammaproteobacteria</taxon>
        <taxon>Thiotrichales</taxon>
        <taxon>Thiotrichaceae</taxon>
        <taxon>environmental samples</taxon>
    </lineage>
</organism>
<feature type="domain" description="RNA polymerase sigma-70 region 2" evidence="5">
    <location>
        <begin position="9"/>
        <end position="71"/>
    </location>
</feature>